<reference evidence="1" key="1">
    <citation type="submission" date="2022-06" db="EMBL/GenBank/DDBJ databases">
        <title>Sphingomicrobium sedimins sp. nov., a marine bacterium isolated from tidal flat.</title>
        <authorList>
            <person name="Kim C.-H."/>
            <person name="Yoo Y."/>
            <person name="Kim J.-J."/>
        </authorList>
    </citation>
    <scope>NUCLEOTIDE SEQUENCE</scope>
    <source>
        <strain evidence="1">GRR-S6-50</strain>
    </source>
</reference>
<evidence type="ECO:0000313" key="1">
    <source>
        <dbReference type="EMBL" id="MCM8558109.1"/>
    </source>
</evidence>
<dbReference type="EMBL" id="JAMSHT010000001">
    <property type="protein sequence ID" value="MCM8558109.1"/>
    <property type="molecule type" value="Genomic_DNA"/>
</dbReference>
<accession>A0A9X2EMH1</accession>
<evidence type="ECO:0008006" key="3">
    <source>
        <dbReference type="Google" id="ProtNLM"/>
    </source>
</evidence>
<dbReference type="InterPro" id="IPR025226">
    <property type="entry name" value="DUF4170"/>
</dbReference>
<sequence>MTRQLYWVVGGDYADTEFTQMVPGTEKVLGPFADEMKARKAWTQMTFNDRTCRNATRRYVIASGTTVLAA</sequence>
<organism evidence="1 2">
    <name type="scientific">Sphingomicrobium sediminis</name>
    <dbReference type="NCBI Taxonomy" id="2950949"/>
    <lineage>
        <taxon>Bacteria</taxon>
        <taxon>Pseudomonadati</taxon>
        <taxon>Pseudomonadota</taxon>
        <taxon>Alphaproteobacteria</taxon>
        <taxon>Sphingomonadales</taxon>
        <taxon>Sphingomonadaceae</taxon>
        <taxon>Sphingomicrobium</taxon>
    </lineage>
</organism>
<proteinExistence type="predicted"/>
<dbReference type="RefSeq" id="WP_252114763.1">
    <property type="nucleotide sequence ID" value="NZ_JAMSHT010000001.1"/>
</dbReference>
<dbReference type="Pfam" id="PF13773">
    <property type="entry name" value="DUF4170"/>
    <property type="match status" value="1"/>
</dbReference>
<keyword evidence="2" id="KW-1185">Reference proteome</keyword>
<gene>
    <name evidence="1" type="ORF">NDO55_09775</name>
</gene>
<dbReference type="AlphaFoldDB" id="A0A9X2EMH1"/>
<protein>
    <recommendedName>
        <fullName evidence="3">DUF4170 domain-containing protein</fullName>
    </recommendedName>
</protein>
<comment type="caution">
    <text evidence="1">The sequence shown here is derived from an EMBL/GenBank/DDBJ whole genome shotgun (WGS) entry which is preliminary data.</text>
</comment>
<name>A0A9X2EMH1_9SPHN</name>
<dbReference type="Proteomes" id="UP001155128">
    <property type="component" value="Unassembled WGS sequence"/>
</dbReference>
<dbReference type="Gene3D" id="3.30.70.2400">
    <property type="entry name" value="Uncharacterised protein PF13773, DUF4170"/>
    <property type="match status" value="1"/>
</dbReference>
<evidence type="ECO:0000313" key="2">
    <source>
        <dbReference type="Proteomes" id="UP001155128"/>
    </source>
</evidence>